<comment type="caution">
    <text evidence="2">The sequence shown here is derived from an EMBL/GenBank/DDBJ whole genome shotgun (WGS) entry which is preliminary data.</text>
</comment>
<dbReference type="SUPFAM" id="SSF52266">
    <property type="entry name" value="SGNH hydrolase"/>
    <property type="match status" value="1"/>
</dbReference>
<sequence length="403" mass="42692">MDLITLGAAKTSIADAAGISGSGLFNPSIDAQFTNTSTTDSAYVFLSFMFTNPFKSVGGTYNLSFDLTATSGVSSSAGVHVRTFRNNSGDPGDWANILGDINSYTPNMVGGKISYKNSITLAAANYDFMKVVISMPKSASSGINLDIKNLQIKVNGINLCGSLVTIGMMYGSSTITYTKPKRLATTGYVDTKTNGTWAGKKILISGDSITDLATPERKYIYVIQDQIGCTVLNDGRSGTGYLNATPIYNRLSGLDSTADLVLFFAGTNDFFNGGGVDLGTPADTGTTTFYGAVDNAYRNAIAKWPLKTIAVITPLPRTGMNTANSKGFILKDYVDAIKIVAARYSLPVLDLFNGSSFNITSTTFVANYTYGGAGTVGTGDGLHPNTAWHIILARKVLAFLNQL</sequence>
<evidence type="ECO:0000313" key="3">
    <source>
        <dbReference type="Proteomes" id="UP000480151"/>
    </source>
</evidence>
<dbReference type="Gene3D" id="3.40.50.1110">
    <property type="entry name" value="SGNH hydrolase"/>
    <property type="match status" value="1"/>
</dbReference>
<feature type="domain" description="SGNH hydrolase-type esterase" evidence="1">
    <location>
        <begin position="206"/>
        <end position="387"/>
    </location>
</feature>
<dbReference type="CDD" id="cd00229">
    <property type="entry name" value="SGNH_hydrolase"/>
    <property type="match status" value="1"/>
</dbReference>
<keyword evidence="2" id="KW-0378">Hydrolase</keyword>
<name>A0A6M1PFC8_9BACL</name>
<dbReference type="InterPro" id="IPR036514">
    <property type="entry name" value="SGNH_hydro_sf"/>
</dbReference>
<dbReference type="EMBL" id="JAAKGU010000001">
    <property type="protein sequence ID" value="NGM81274.1"/>
    <property type="molecule type" value="Genomic_DNA"/>
</dbReference>
<reference evidence="2 3" key="1">
    <citation type="submission" date="2020-02" db="EMBL/GenBank/DDBJ databases">
        <authorList>
            <person name="Gao J."/>
            <person name="Sun J."/>
        </authorList>
    </citation>
    <scope>NUCLEOTIDE SEQUENCE [LARGE SCALE GENOMIC DNA]</scope>
    <source>
        <strain evidence="2 3">7124</strain>
    </source>
</reference>
<evidence type="ECO:0000313" key="2">
    <source>
        <dbReference type="EMBL" id="NGM81274.1"/>
    </source>
</evidence>
<accession>A0A6M1PFC8</accession>
<proteinExistence type="predicted"/>
<dbReference type="AlphaFoldDB" id="A0A6M1PFC8"/>
<dbReference type="Pfam" id="PF13472">
    <property type="entry name" value="Lipase_GDSL_2"/>
    <property type="match status" value="1"/>
</dbReference>
<evidence type="ECO:0000259" key="1">
    <source>
        <dbReference type="Pfam" id="PF13472"/>
    </source>
</evidence>
<protein>
    <submittedName>
        <fullName evidence="2">SGNH/GDSL hydrolase family protein</fullName>
    </submittedName>
</protein>
<dbReference type="RefSeq" id="WP_165093945.1">
    <property type="nucleotide sequence ID" value="NZ_JAAKGU010000001.1"/>
</dbReference>
<gene>
    <name evidence="2" type="ORF">G5B47_02475</name>
</gene>
<dbReference type="Proteomes" id="UP000480151">
    <property type="component" value="Unassembled WGS sequence"/>
</dbReference>
<organism evidence="2 3">
    <name type="scientific">Paenibacillus apii</name>
    <dbReference type="NCBI Taxonomy" id="1850370"/>
    <lineage>
        <taxon>Bacteria</taxon>
        <taxon>Bacillati</taxon>
        <taxon>Bacillota</taxon>
        <taxon>Bacilli</taxon>
        <taxon>Bacillales</taxon>
        <taxon>Paenibacillaceae</taxon>
        <taxon>Paenibacillus</taxon>
    </lineage>
</organism>
<dbReference type="GO" id="GO:0016787">
    <property type="term" value="F:hydrolase activity"/>
    <property type="evidence" value="ECO:0007669"/>
    <property type="project" value="UniProtKB-KW"/>
</dbReference>
<keyword evidence="3" id="KW-1185">Reference proteome</keyword>
<dbReference type="InterPro" id="IPR013830">
    <property type="entry name" value="SGNH_hydro"/>
</dbReference>